<proteinExistence type="predicted"/>
<dbReference type="AlphaFoldDB" id="A0A101LY16"/>
<geneLocation type="mitochondrion" evidence="1"/>
<evidence type="ECO:0000313" key="1">
    <source>
        <dbReference type="EMBL" id="KUM47442.1"/>
    </source>
</evidence>
<gene>
    <name evidence="1" type="ORF">ABT39_MTgene5628</name>
</gene>
<keyword evidence="1" id="KW-0496">Mitochondrion</keyword>
<protein>
    <submittedName>
        <fullName evidence="1">Uncharacterized protein</fullName>
    </submittedName>
</protein>
<dbReference type="EMBL" id="LKAM01000007">
    <property type="protein sequence ID" value="KUM47442.1"/>
    <property type="molecule type" value="Genomic_DNA"/>
</dbReference>
<comment type="caution">
    <text evidence="1">The sequence shown here is derived from an EMBL/GenBank/DDBJ whole genome shotgun (WGS) entry which is preliminary data.</text>
</comment>
<organism evidence="1">
    <name type="scientific">Picea glauca</name>
    <name type="common">White spruce</name>
    <name type="synonym">Pinus glauca</name>
    <dbReference type="NCBI Taxonomy" id="3330"/>
    <lineage>
        <taxon>Eukaryota</taxon>
        <taxon>Viridiplantae</taxon>
        <taxon>Streptophyta</taxon>
        <taxon>Embryophyta</taxon>
        <taxon>Tracheophyta</taxon>
        <taxon>Spermatophyta</taxon>
        <taxon>Pinopsida</taxon>
        <taxon>Pinidae</taxon>
        <taxon>Conifers I</taxon>
        <taxon>Pinales</taxon>
        <taxon>Pinaceae</taxon>
        <taxon>Picea</taxon>
    </lineage>
</organism>
<sequence length="82" mass="9514">MTLGVLVGETSVKHMKIWKEERTDLMRTIHPCMLIHQDSQLDILDFLFWRMGVHLVALADSLPWPLFQLLLRLTPYLIGPSS</sequence>
<name>A0A101LY16_PICGL</name>
<reference evidence="1" key="1">
    <citation type="journal article" date="2015" name="Genome Biol. Evol.">
        <title>Organellar Genomes of White Spruce (Picea glauca): Assembly and Annotation.</title>
        <authorList>
            <person name="Jackman S.D."/>
            <person name="Warren R.L."/>
            <person name="Gibb E.A."/>
            <person name="Vandervalk B.P."/>
            <person name="Mohamadi H."/>
            <person name="Chu J."/>
            <person name="Raymond A."/>
            <person name="Pleasance S."/>
            <person name="Coope R."/>
            <person name="Wildung M.R."/>
            <person name="Ritland C.E."/>
            <person name="Bousquet J."/>
            <person name="Jones S.J."/>
            <person name="Bohlmann J."/>
            <person name="Birol I."/>
        </authorList>
    </citation>
    <scope>NUCLEOTIDE SEQUENCE [LARGE SCALE GENOMIC DNA]</scope>
    <source>
        <tissue evidence="1">Flushing bud</tissue>
    </source>
</reference>
<accession>A0A101LY16</accession>